<proteinExistence type="inferred from homology"/>
<dbReference type="AlphaFoldDB" id="A0A4R1FX23"/>
<reference evidence="8 9" key="1">
    <citation type="submission" date="2019-03" db="EMBL/GenBank/DDBJ databases">
        <title>Genomic Encyclopedia of Type Strains, Phase IV (KMG-IV): sequencing the most valuable type-strain genomes for metagenomic binning, comparative biology and taxonomic classification.</title>
        <authorList>
            <person name="Goeker M."/>
        </authorList>
    </citation>
    <scope>NUCLEOTIDE SEQUENCE [LARGE SCALE GENOMIC DNA]</scope>
    <source>
        <strain evidence="8 9">DSM 15534</strain>
    </source>
</reference>
<evidence type="ECO:0000256" key="5">
    <source>
        <dbReference type="ARBA" id="ARBA00023295"/>
    </source>
</evidence>
<dbReference type="CDD" id="cd16901">
    <property type="entry name" value="lyz_P1"/>
    <property type="match status" value="1"/>
</dbReference>
<keyword evidence="9" id="KW-1185">Reference proteome</keyword>
<sequence>MKLTKKIIATCAVSSIVALVVANYPSSQLRTSEQGLLVIGNAESCRQQPYYCPAGILTVGIGSTAQTGQPIQQRQYSEAEIAERFANDVRQAEQCVNRYANGKAMPQGAFDALVSISFNVGCGKMRQSTLFKMANQGYTPEMCNQFERWVYSNGKKLNGLVKRRQQEKALCLQEGN</sequence>
<dbReference type="InterPro" id="IPR034690">
    <property type="entry name" value="Endolysin_T4_type"/>
</dbReference>
<dbReference type="EMBL" id="SMFT01000002">
    <property type="protein sequence ID" value="TCJ98830.1"/>
    <property type="molecule type" value="Genomic_DNA"/>
</dbReference>
<dbReference type="Proteomes" id="UP000294702">
    <property type="component" value="Unassembled WGS sequence"/>
</dbReference>
<comment type="similarity">
    <text evidence="6">Belongs to the glycosyl hydrolase 24 family.</text>
</comment>
<evidence type="ECO:0000256" key="3">
    <source>
        <dbReference type="ARBA" id="ARBA00022638"/>
    </source>
</evidence>
<accession>A0A4R1FX23</accession>
<evidence type="ECO:0000313" key="9">
    <source>
        <dbReference type="Proteomes" id="UP000294702"/>
    </source>
</evidence>
<dbReference type="Pfam" id="PF00959">
    <property type="entry name" value="Phage_lysozyme"/>
    <property type="match status" value="1"/>
</dbReference>
<comment type="catalytic activity">
    <reaction evidence="1 6">
        <text>Hydrolysis of (1-&gt;4)-beta-linkages between N-acetylmuramic acid and N-acetyl-D-glucosamine residues in a peptidoglycan and between N-acetyl-D-glucosamine residues in chitodextrins.</text>
        <dbReference type="EC" id="3.2.1.17"/>
    </reaction>
</comment>
<dbReference type="GO" id="GO:0042742">
    <property type="term" value="P:defense response to bacterium"/>
    <property type="evidence" value="ECO:0007669"/>
    <property type="project" value="UniProtKB-KW"/>
</dbReference>
<dbReference type="PANTHER" id="PTHR38107:SF4">
    <property type="entry name" value="LYSOZYME"/>
    <property type="match status" value="1"/>
</dbReference>
<dbReference type="InterPro" id="IPR023347">
    <property type="entry name" value="Lysozyme_dom_sf"/>
</dbReference>
<name>A0A4R1FX23_9PAST</name>
<feature type="chain" id="PRO_5020272544" description="Lysozyme" evidence="7">
    <location>
        <begin position="23"/>
        <end position="176"/>
    </location>
</feature>
<dbReference type="Gene3D" id="1.10.530.40">
    <property type="match status" value="1"/>
</dbReference>
<dbReference type="GO" id="GO:0031640">
    <property type="term" value="P:killing of cells of another organism"/>
    <property type="evidence" value="ECO:0007669"/>
    <property type="project" value="UniProtKB-KW"/>
</dbReference>
<organism evidence="8 9">
    <name type="scientific">Volucribacter psittacicida</name>
    <dbReference type="NCBI Taxonomy" id="203482"/>
    <lineage>
        <taxon>Bacteria</taxon>
        <taxon>Pseudomonadati</taxon>
        <taxon>Pseudomonadota</taxon>
        <taxon>Gammaproteobacteria</taxon>
        <taxon>Pasteurellales</taxon>
        <taxon>Pasteurellaceae</taxon>
        <taxon>Volucribacter</taxon>
    </lineage>
</organism>
<dbReference type="PANTHER" id="PTHR38107">
    <property type="match status" value="1"/>
</dbReference>
<dbReference type="OrthoDB" id="8141296at2"/>
<dbReference type="InterPro" id="IPR051018">
    <property type="entry name" value="Bacteriophage_GH24"/>
</dbReference>
<keyword evidence="5 6" id="KW-0326">Glycosidase</keyword>
<dbReference type="RefSeq" id="WP_132690564.1">
    <property type="nucleotide sequence ID" value="NZ_SMFT01000002.1"/>
</dbReference>
<keyword evidence="4 6" id="KW-0378">Hydrolase</keyword>
<dbReference type="GO" id="GO:0016998">
    <property type="term" value="P:cell wall macromolecule catabolic process"/>
    <property type="evidence" value="ECO:0007669"/>
    <property type="project" value="InterPro"/>
</dbReference>
<dbReference type="GO" id="GO:0003796">
    <property type="term" value="F:lysozyme activity"/>
    <property type="evidence" value="ECO:0007669"/>
    <property type="project" value="UniProtKB-EC"/>
</dbReference>
<dbReference type="InterPro" id="IPR023346">
    <property type="entry name" value="Lysozyme-like_dom_sf"/>
</dbReference>
<dbReference type="EC" id="3.2.1.17" evidence="6"/>
<dbReference type="GO" id="GO:0009253">
    <property type="term" value="P:peptidoglycan catabolic process"/>
    <property type="evidence" value="ECO:0007669"/>
    <property type="project" value="InterPro"/>
</dbReference>
<evidence type="ECO:0000256" key="1">
    <source>
        <dbReference type="ARBA" id="ARBA00000632"/>
    </source>
</evidence>
<evidence type="ECO:0000256" key="4">
    <source>
        <dbReference type="ARBA" id="ARBA00022801"/>
    </source>
</evidence>
<evidence type="ECO:0000313" key="8">
    <source>
        <dbReference type="EMBL" id="TCJ98830.1"/>
    </source>
</evidence>
<keyword evidence="2 6" id="KW-0929">Antimicrobial</keyword>
<evidence type="ECO:0000256" key="2">
    <source>
        <dbReference type="ARBA" id="ARBA00022529"/>
    </source>
</evidence>
<comment type="caution">
    <text evidence="8">The sequence shown here is derived from an EMBL/GenBank/DDBJ whole genome shotgun (WGS) entry which is preliminary data.</text>
</comment>
<evidence type="ECO:0000256" key="7">
    <source>
        <dbReference type="SAM" id="SignalP"/>
    </source>
</evidence>
<keyword evidence="7" id="KW-0732">Signal</keyword>
<feature type="signal peptide" evidence="7">
    <location>
        <begin position="1"/>
        <end position="22"/>
    </location>
</feature>
<evidence type="ECO:0000256" key="6">
    <source>
        <dbReference type="RuleBase" id="RU003788"/>
    </source>
</evidence>
<keyword evidence="3 6" id="KW-0081">Bacteriolytic enzyme</keyword>
<protein>
    <recommendedName>
        <fullName evidence="6">Lysozyme</fullName>
        <ecNumber evidence="6">3.2.1.17</ecNumber>
    </recommendedName>
</protein>
<dbReference type="InterPro" id="IPR002196">
    <property type="entry name" value="Glyco_hydro_24"/>
</dbReference>
<dbReference type="SUPFAM" id="SSF53955">
    <property type="entry name" value="Lysozyme-like"/>
    <property type="match status" value="1"/>
</dbReference>
<gene>
    <name evidence="8" type="ORF">EV694_1257</name>
</gene>
<dbReference type="HAMAP" id="MF_04110">
    <property type="entry name" value="ENDOLYSIN_T4"/>
    <property type="match status" value="1"/>
</dbReference>